<keyword evidence="1" id="KW-0472">Membrane</keyword>
<dbReference type="Proteomes" id="UP000431913">
    <property type="component" value="Unassembled WGS sequence"/>
</dbReference>
<feature type="transmembrane region" description="Helical" evidence="1">
    <location>
        <begin position="204"/>
        <end position="225"/>
    </location>
</feature>
<dbReference type="RefSeq" id="WP_154521456.1">
    <property type="nucleotide sequence ID" value="NZ_VUNJ01000002.1"/>
</dbReference>
<dbReference type="AlphaFoldDB" id="A0A6I2U3U6"/>
<feature type="transmembrane region" description="Helical" evidence="1">
    <location>
        <begin position="487"/>
        <end position="504"/>
    </location>
</feature>
<feature type="transmembrane region" description="Helical" evidence="1">
    <location>
        <begin position="137"/>
        <end position="157"/>
    </location>
</feature>
<feature type="transmembrane region" description="Helical" evidence="1">
    <location>
        <begin position="287"/>
        <end position="311"/>
    </location>
</feature>
<feature type="transmembrane region" description="Helical" evidence="1">
    <location>
        <begin position="419"/>
        <end position="437"/>
    </location>
</feature>
<feature type="transmembrane region" description="Helical" evidence="1">
    <location>
        <begin position="73"/>
        <end position="92"/>
    </location>
</feature>
<proteinExistence type="predicted"/>
<evidence type="ECO:0000256" key="1">
    <source>
        <dbReference type="SAM" id="Phobius"/>
    </source>
</evidence>
<feature type="transmembrane region" description="Helical" evidence="1">
    <location>
        <begin position="231"/>
        <end position="249"/>
    </location>
</feature>
<comment type="caution">
    <text evidence="2">The sequence shown here is derived from an EMBL/GenBank/DDBJ whole genome shotgun (WGS) entry which is preliminary data.</text>
</comment>
<feature type="transmembrane region" description="Helical" evidence="1">
    <location>
        <begin position="256"/>
        <end position="275"/>
    </location>
</feature>
<keyword evidence="1" id="KW-0812">Transmembrane</keyword>
<evidence type="ECO:0000313" key="3">
    <source>
        <dbReference type="Proteomes" id="UP000431913"/>
    </source>
</evidence>
<feature type="transmembrane region" description="Helical" evidence="1">
    <location>
        <begin position="99"/>
        <end position="117"/>
    </location>
</feature>
<feature type="transmembrane region" description="Helical" evidence="1">
    <location>
        <begin position="342"/>
        <end position="360"/>
    </location>
</feature>
<reference evidence="2 3" key="1">
    <citation type="submission" date="2019-08" db="EMBL/GenBank/DDBJ databases">
        <title>In-depth cultivation of the pig gut microbiome towards novel bacterial diversity and tailored functional studies.</title>
        <authorList>
            <person name="Wylensek D."/>
            <person name="Hitch T.C.A."/>
            <person name="Clavel T."/>
        </authorList>
    </citation>
    <scope>NUCLEOTIDE SEQUENCE [LARGE SCALE GENOMIC DNA]</scope>
    <source>
        <strain evidence="2 3">WCA3-601-WT-6J</strain>
    </source>
</reference>
<organism evidence="2 3">
    <name type="scientific">Ruthenibacterium lactatiformans</name>
    <dbReference type="NCBI Taxonomy" id="1550024"/>
    <lineage>
        <taxon>Bacteria</taxon>
        <taxon>Bacillati</taxon>
        <taxon>Bacillota</taxon>
        <taxon>Clostridia</taxon>
        <taxon>Eubacteriales</taxon>
        <taxon>Oscillospiraceae</taxon>
        <taxon>Ruthenibacterium</taxon>
    </lineage>
</organism>
<accession>A0A6I2U3U6</accession>
<keyword evidence="1" id="KW-1133">Transmembrane helix</keyword>
<evidence type="ECO:0000313" key="2">
    <source>
        <dbReference type="EMBL" id="MST90874.1"/>
    </source>
</evidence>
<feature type="transmembrane region" description="Helical" evidence="1">
    <location>
        <begin position="372"/>
        <end position="399"/>
    </location>
</feature>
<feature type="transmembrane region" description="Helical" evidence="1">
    <location>
        <begin position="12"/>
        <end position="32"/>
    </location>
</feature>
<feature type="transmembrane region" description="Helical" evidence="1">
    <location>
        <begin position="318"/>
        <end position="336"/>
    </location>
</feature>
<protein>
    <submittedName>
        <fullName evidence="2">Uncharacterized protein</fullName>
    </submittedName>
</protein>
<name>A0A6I2U3U6_9FIRM</name>
<sequence>MPRKLFFRLKDGFPRVKLCFCVLCVLTYLALIRVSGAKLWGLFVFFLCAAVYLYLPGRFWARVTGMEKVLPEFAVPLGVLLGTGFLAVLYCVSMRLGVLWLLRALPPVLGLLWLVLLRGAPQSPWKAARAVYADGGFLSRVTLWCVLSVLFALMVSVKNAHPAAAGEIVLTQDVMWNIGNANSFALGFPPQDIRFSMVRFSYHYLTELVFGALSIVSGIACYDIYVFYAGPLVLAALLCCLYALGICFYRGHRNKALLFTFAMFLFNCASLWTALTNGTGSFGNTNMMHLITNVNAQGTAAVFVSVFVILFTEMARRCFDVSWMYLTVFLGSFALVCFAKGPAAAIVVCSFAVTMLFVLFRKPRWSRALTALAGVLAVFLVVYLVIFSSGTNTSVHFGFKTLEASAPRQWLRAWMGDSAAAGAVCMVLGAVLHAFCMQPFQFPLYLKGLCRDIHGLLRLPAERLLANGIVAGGFLAYFLFWHPSYSQLYFVLIAIMFMNLLAVDQVTTVRTRAGKAFCTLCGAVGLATSAVLVINFTGSGMRQLARNLDIIPKYPYVSTASAGDEAAMKWLQSNTPQDAVFATNRIHSMANASDGISSLYTAMSGRQAYMEGYTYAVTNMGVSEAVVAQKQAVNTALFDASTAPEEVLRLCAENGIDYLVCSKQYPGDTSQLSGLVVVYENTDVTIYAADQ</sequence>
<dbReference type="EMBL" id="VUNJ01000002">
    <property type="protein sequence ID" value="MST90874.1"/>
    <property type="molecule type" value="Genomic_DNA"/>
</dbReference>
<feature type="transmembrane region" description="Helical" evidence="1">
    <location>
        <begin position="464"/>
        <end position="481"/>
    </location>
</feature>
<feature type="transmembrane region" description="Helical" evidence="1">
    <location>
        <begin position="516"/>
        <end position="536"/>
    </location>
</feature>
<gene>
    <name evidence="2" type="ORF">FYJ76_02810</name>
</gene>
<feature type="transmembrane region" description="Helical" evidence="1">
    <location>
        <begin position="39"/>
        <end position="61"/>
    </location>
</feature>